<proteinExistence type="predicted"/>
<organism evidence="4 5">
    <name type="scientific">Gambusia affinis</name>
    <name type="common">Western mosquitofish</name>
    <name type="synonym">Heterandria affinis</name>
    <dbReference type="NCBI Taxonomy" id="33528"/>
    <lineage>
        <taxon>Eukaryota</taxon>
        <taxon>Metazoa</taxon>
        <taxon>Chordata</taxon>
        <taxon>Craniata</taxon>
        <taxon>Vertebrata</taxon>
        <taxon>Euteleostomi</taxon>
        <taxon>Actinopterygii</taxon>
        <taxon>Neopterygii</taxon>
        <taxon>Teleostei</taxon>
        <taxon>Neoteleostei</taxon>
        <taxon>Acanthomorphata</taxon>
        <taxon>Ovalentaria</taxon>
        <taxon>Atherinomorphae</taxon>
        <taxon>Cyprinodontiformes</taxon>
        <taxon>Poeciliidae</taxon>
        <taxon>Poeciliinae</taxon>
        <taxon>Gambusia</taxon>
    </lineage>
</organism>
<protein>
    <recommendedName>
        <fullName evidence="3">Interleukin-2 receptor subunit beta N-terminal domain-containing protein</fullName>
    </recommendedName>
</protein>
<dbReference type="GO" id="GO:0004896">
    <property type="term" value="F:cytokine receptor activity"/>
    <property type="evidence" value="ECO:0007669"/>
    <property type="project" value="TreeGrafter"/>
</dbReference>
<dbReference type="PANTHER" id="PTHR23037:SF22">
    <property type="entry name" value="CYTOKINE RECEPTOR COMMON SUBUNIT BETA"/>
    <property type="match status" value="1"/>
</dbReference>
<dbReference type="STRING" id="33528.ENSGAFP00000017181"/>
<feature type="region of interest" description="Disordered" evidence="2">
    <location>
        <begin position="526"/>
        <end position="548"/>
    </location>
</feature>
<dbReference type="InterPro" id="IPR013783">
    <property type="entry name" value="Ig-like_fold"/>
</dbReference>
<feature type="region of interest" description="Disordered" evidence="2">
    <location>
        <begin position="603"/>
        <end position="638"/>
    </location>
</feature>
<evidence type="ECO:0000256" key="2">
    <source>
        <dbReference type="SAM" id="MobiDB-lite"/>
    </source>
</evidence>
<feature type="compositionally biased region" description="Acidic residues" evidence="2">
    <location>
        <begin position="686"/>
        <end position="700"/>
    </location>
</feature>
<evidence type="ECO:0000256" key="1">
    <source>
        <dbReference type="ARBA" id="ARBA00023157"/>
    </source>
</evidence>
<evidence type="ECO:0000313" key="4">
    <source>
        <dbReference type="EMBL" id="PWA32594.1"/>
    </source>
</evidence>
<feature type="compositionally biased region" description="Basic and acidic residues" evidence="2">
    <location>
        <begin position="619"/>
        <end position="632"/>
    </location>
</feature>
<feature type="compositionally biased region" description="Basic and acidic residues" evidence="2">
    <location>
        <begin position="537"/>
        <end position="548"/>
    </location>
</feature>
<evidence type="ECO:0000313" key="5">
    <source>
        <dbReference type="Proteomes" id="UP000250572"/>
    </source>
</evidence>
<dbReference type="PANTHER" id="PTHR23037">
    <property type="entry name" value="CYTOKINE RECEPTOR"/>
    <property type="match status" value="1"/>
</dbReference>
<dbReference type="InterPro" id="IPR040951">
    <property type="entry name" value="IL2RB_N1"/>
</dbReference>
<keyword evidence="5" id="KW-1185">Reference proteome</keyword>
<comment type="caution">
    <text evidence="4">The sequence shown here is derived from an EMBL/GenBank/DDBJ whole genome shotgun (WGS) entry which is preliminary data.</text>
</comment>
<dbReference type="AlphaFoldDB" id="A0A315W911"/>
<name>A0A315W911_GAMAF</name>
<dbReference type="GO" id="GO:0009897">
    <property type="term" value="C:external side of plasma membrane"/>
    <property type="evidence" value="ECO:0007669"/>
    <property type="project" value="TreeGrafter"/>
</dbReference>
<dbReference type="Proteomes" id="UP000250572">
    <property type="component" value="Unassembled WGS sequence"/>
</dbReference>
<keyword evidence="1" id="KW-1015">Disulfide bond</keyword>
<dbReference type="EMBL" id="NHOQ01000160">
    <property type="protein sequence ID" value="PWA32594.1"/>
    <property type="molecule type" value="Genomic_DNA"/>
</dbReference>
<accession>A0A315W911</accession>
<dbReference type="Pfam" id="PF18707">
    <property type="entry name" value="IL2RB_N1"/>
    <property type="match status" value="1"/>
</dbReference>
<gene>
    <name evidence="4" type="ORF">CCH79_00015077</name>
</gene>
<evidence type="ECO:0000259" key="3">
    <source>
        <dbReference type="Pfam" id="PF18707"/>
    </source>
</evidence>
<feature type="domain" description="Interleukin-2 receptor subunit beta N-terminal" evidence="3">
    <location>
        <begin position="196"/>
        <end position="250"/>
    </location>
</feature>
<reference evidence="4 5" key="1">
    <citation type="journal article" date="2018" name="G3 (Bethesda)">
        <title>A High-Quality Reference Genome for the Invasive Mosquitofish Gambusia affinis Using a Chicago Library.</title>
        <authorList>
            <person name="Hoffberg S.L."/>
            <person name="Troendle N.J."/>
            <person name="Glenn T.C."/>
            <person name="Mahmud O."/>
            <person name="Louha S."/>
            <person name="Chalopin D."/>
            <person name="Bennetzen J.L."/>
            <person name="Mauricio R."/>
        </authorList>
    </citation>
    <scope>NUCLEOTIDE SEQUENCE [LARGE SCALE GENOMIC DNA]</scope>
    <source>
        <strain evidence="4">NE01/NJP1002.9</strain>
        <tissue evidence="4">Muscle</tissue>
    </source>
</reference>
<dbReference type="Gene3D" id="2.60.40.10">
    <property type="entry name" value="Immunoglobulins"/>
    <property type="match status" value="2"/>
</dbReference>
<sequence>MLTRVGEEGCFARLKLGSLETAALRRSFVRKAELGPFRRFAQLNGCQGNCPGQLEERMFNSFINVALDWSPLTMEDSAYNIKANVIRSHSYYQRNHTPQSSRSFVVRALPGEVRICTVFSPLPPFGAVFGVFTPPPEFTSTERIPRVLGGPEFDCVFTPPQTRDETKVGFREEKEVGGSKLRNLKKKKTPSCFADRPFNASCELKPIDASNPALRSCSLKFQTTYIFMTHNNLSLTVRCTPSEHCGVIYYMPADNIKLDPPGQPTVNQTDVTWTSQVEHHRKIKTFKSELQWKQKDESWTDLPIRNKNVQCGRNCKAHLDPSWFIKDEAYEARARVMTVETFSSGTWSDWSPTTSWVSQVGTLKPTAESDVTVFTRGVLTLAVLGLLLAGVGLCLRKKQLIYVVESFKGAAIPDPGKSEIFQDWFSLNSKGQEVIPASKPEKSAVQMWLSSHFTGECVQSFLSSVDIVSYEVTSTVDAMKFCRPEVKTMPESDSYDSSCSSFSNPSYSELCSSDCVPAKKLQPCAPDAPYKPAGGRGGERDAEQDREAAAQKELEMVKLLFMGDDKQKAVIISDYEKVEKQKLKQQAERLRLHSVDSGMCSCEEVSQESMEGDSINTADGHDEGTKEGKQQDEEREGGNATKLDFQMLFGSSGNVLGKNSIQTCLGYKQIPKLRPCQDPGVSAIAEENEEQEGVTEDDDKPSETTRFLFPPHPPGALPQHPLSTALSSFLPPLHGNDILKQIALSGSMLRQPCGDGYMPVKQRES</sequence>
<feature type="region of interest" description="Disordered" evidence="2">
    <location>
        <begin position="685"/>
        <end position="722"/>
    </location>
</feature>
<dbReference type="GO" id="GO:0016064">
    <property type="term" value="P:immunoglobulin mediated immune response"/>
    <property type="evidence" value="ECO:0007669"/>
    <property type="project" value="TreeGrafter"/>
</dbReference>